<keyword evidence="7 9" id="KW-0808">Transferase</keyword>
<dbReference type="InterPro" id="IPR015424">
    <property type="entry name" value="PyrdxlP-dep_Trfase"/>
</dbReference>
<dbReference type="NCBIfam" id="NF000586">
    <property type="entry name" value="PRK00011.1"/>
    <property type="match status" value="1"/>
</dbReference>
<dbReference type="Pfam" id="PF00464">
    <property type="entry name" value="SHMT"/>
    <property type="match status" value="1"/>
</dbReference>
<feature type="binding site" evidence="9">
    <location>
        <begin position="142"/>
        <end position="144"/>
    </location>
    <ligand>
        <name>(6S)-5,6,7,8-tetrahydrofolate</name>
        <dbReference type="ChEBI" id="CHEBI:57453"/>
    </ligand>
</feature>
<comment type="subcellular location">
    <subcellularLocation>
        <location evidence="9">Cytoplasm</location>
    </subcellularLocation>
</comment>
<dbReference type="Gene3D" id="3.40.640.10">
    <property type="entry name" value="Type I PLP-dependent aspartate aminotransferase-like (Major domain)"/>
    <property type="match status" value="1"/>
</dbReference>
<comment type="similarity">
    <text evidence="2 9">Belongs to the SHMT family.</text>
</comment>
<feature type="binding site" evidence="9">
    <location>
        <position position="263"/>
    </location>
    <ligand>
        <name>(6S)-5,6,7,8-tetrahydrofolate</name>
        <dbReference type="ChEBI" id="CHEBI:57453"/>
    </ligand>
</feature>
<dbReference type="FunFam" id="3.90.1150.10:FF:000114">
    <property type="entry name" value="Serine hydroxymethyltransferase"/>
    <property type="match status" value="1"/>
</dbReference>
<proteinExistence type="inferred from homology"/>
<gene>
    <name evidence="9" type="primary">glyA</name>
    <name evidence="12" type="ORF">EYH50_01225</name>
</gene>
<keyword evidence="12" id="KW-0489">Methyltransferase</keyword>
<dbReference type="InterPro" id="IPR019798">
    <property type="entry name" value="Ser_HO-MeTrfase_PLP_BS"/>
</dbReference>
<evidence type="ECO:0000256" key="6">
    <source>
        <dbReference type="ARBA" id="ARBA00022605"/>
    </source>
</evidence>
<evidence type="ECO:0000313" key="12">
    <source>
        <dbReference type="EMBL" id="HIQ23653.1"/>
    </source>
</evidence>
<evidence type="ECO:0000313" key="13">
    <source>
        <dbReference type="Proteomes" id="UP000600071"/>
    </source>
</evidence>
<dbReference type="HAMAP" id="MF_00051">
    <property type="entry name" value="SHMT"/>
    <property type="match status" value="1"/>
</dbReference>
<keyword evidence="4 9" id="KW-0963">Cytoplasm</keyword>
<evidence type="ECO:0000256" key="5">
    <source>
        <dbReference type="ARBA" id="ARBA00022563"/>
    </source>
</evidence>
<comment type="cofactor">
    <cofactor evidence="1 9 10">
        <name>pyridoxal 5'-phosphate</name>
        <dbReference type="ChEBI" id="CHEBI:597326"/>
    </cofactor>
</comment>
<dbReference type="GO" id="GO:0030170">
    <property type="term" value="F:pyridoxal phosphate binding"/>
    <property type="evidence" value="ECO:0007669"/>
    <property type="project" value="UniProtKB-UniRule"/>
</dbReference>
<dbReference type="GO" id="GO:0032259">
    <property type="term" value="P:methylation"/>
    <property type="evidence" value="ECO:0007669"/>
    <property type="project" value="UniProtKB-KW"/>
</dbReference>
<evidence type="ECO:0000256" key="1">
    <source>
        <dbReference type="ARBA" id="ARBA00001933"/>
    </source>
</evidence>
<dbReference type="GO" id="GO:0019264">
    <property type="term" value="P:glycine biosynthetic process from serine"/>
    <property type="evidence" value="ECO:0007669"/>
    <property type="project" value="UniProtKB-UniRule"/>
</dbReference>
<dbReference type="AlphaFoldDB" id="A0A833E8Y6"/>
<evidence type="ECO:0000256" key="3">
    <source>
        <dbReference type="ARBA" id="ARBA00011738"/>
    </source>
</evidence>
<keyword evidence="6 9" id="KW-0028">Amino-acid biosynthesis</keyword>
<feature type="site" description="Plays an important role in substrate specificity" evidence="9">
    <location>
        <position position="247"/>
    </location>
</feature>
<reference evidence="12" key="1">
    <citation type="journal article" date="2020" name="ISME J.">
        <title>Gammaproteobacteria mediating utilization of methyl-, sulfur- and petroleum organic compounds in deep ocean hydrothermal plumes.</title>
        <authorList>
            <person name="Zhou Z."/>
            <person name="Liu Y."/>
            <person name="Pan J."/>
            <person name="Cron B.R."/>
            <person name="Toner B.M."/>
            <person name="Anantharaman K."/>
            <person name="Breier J.A."/>
            <person name="Dick G.J."/>
            <person name="Li M."/>
        </authorList>
    </citation>
    <scope>NUCLEOTIDE SEQUENCE</scope>
    <source>
        <strain evidence="12">SZUA-1523</strain>
    </source>
</reference>
<comment type="pathway">
    <text evidence="9">Amino-acid biosynthesis; glycine biosynthesis; glycine from L-serine: step 1/1.</text>
</comment>
<dbReference type="GO" id="GO:0008168">
    <property type="term" value="F:methyltransferase activity"/>
    <property type="evidence" value="ECO:0007669"/>
    <property type="project" value="UniProtKB-KW"/>
</dbReference>
<name>A0A833E8Y6_9CREN</name>
<protein>
    <recommendedName>
        <fullName evidence="9">Serine hydroxymethyltransferase</fullName>
        <shortName evidence="9">SHMT</shortName>
        <shortName evidence="9">Serine methylase</shortName>
        <ecNumber evidence="9">2.1.2.-</ecNumber>
    </recommendedName>
</protein>
<comment type="subunit">
    <text evidence="3 9">Homodimer.</text>
</comment>
<comment type="function">
    <text evidence="9">Catalyzes the reversible interconversion of serine and glycine with a modified folate serving as the one-carbon carrier. Also exhibits a pteridine-independent aldolase activity toward beta-hydroxyamino acids, producing glycine and aldehydes, via a retro-aldol mechanism.</text>
</comment>
<dbReference type="CDD" id="cd00378">
    <property type="entry name" value="SHMT"/>
    <property type="match status" value="1"/>
</dbReference>
<evidence type="ECO:0000259" key="11">
    <source>
        <dbReference type="Pfam" id="PF00464"/>
    </source>
</evidence>
<evidence type="ECO:0000256" key="9">
    <source>
        <dbReference type="HAMAP-Rule" id="MF_00051"/>
    </source>
</evidence>
<dbReference type="EMBL" id="DQVR01000031">
    <property type="protein sequence ID" value="HIQ23653.1"/>
    <property type="molecule type" value="Genomic_DNA"/>
</dbReference>
<dbReference type="Gene3D" id="3.90.1150.10">
    <property type="entry name" value="Aspartate Aminotransferase, domain 1"/>
    <property type="match status" value="1"/>
</dbReference>
<dbReference type="GO" id="GO:0035999">
    <property type="term" value="P:tetrahydrofolate interconversion"/>
    <property type="evidence" value="ECO:0007669"/>
    <property type="project" value="InterPro"/>
</dbReference>
<dbReference type="PIRSF" id="PIRSF000412">
    <property type="entry name" value="SHMT"/>
    <property type="match status" value="1"/>
</dbReference>
<comment type="caution">
    <text evidence="9">Lacks conserved residue(s) required for the propagation of feature annotation.</text>
</comment>
<dbReference type="UniPathway" id="UPA00288">
    <property type="reaction ID" value="UER01023"/>
</dbReference>
<dbReference type="InterPro" id="IPR039429">
    <property type="entry name" value="SHMT-like_dom"/>
</dbReference>
<evidence type="ECO:0000256" key="2">
    <source>
        <dbReference type="ARBA" id="ARBA00006376"/>
    </source>
</evidence>
<feature type="modified residue" description="N6-(pyridoxal phosphate)lysine" evidence="9 10">
    <location>
        <position position="248"/>
    </location>
</feature>
<dbReference type="PANTHER" id="PTHR11680">
    <property type="entry name" value="SERINE HYDROXYMETHYLTRANSFERASE"/>
    <property type="match status" value="1"/>
</dbReference>
<dbReference type="InterPro" id="IPR001085">
    <property type="entry name" value="Ser_HO-MeTrfase"/>
</dbReference>
<dbReference type="EC" id="2.1.2.-" evidence="9"/>
<dbReference type="GO" id="GO:0005737">
    <property type="term" value="C:cytoplasm"/>
    <property type="evidence" value="ECO:0007669"/>
    <property type="project" value="UniProtKB-SubCell"/>
</dbReference>
<sequence length="450" mass="50558">MLCGGLTWCRPVLQDYWENKLSLLPEELRDILSITRRHNRWRKYETINLIASENAMSPLATSAYLSDMMHRYAEGKPFKRYYQGTRYVDEIEVRVMKLMGELLQADYVDPRPISGTTANASVFRVLGKCGSKAVIAPVQAGAHVSHTKFGTLGALCIEHIEMPYDHEQMNIDVDRAVKLIEEVKPSFVVLGASVYLFPHPVKEIAHAAHSAGAKLVYDAAHVLGLIVGKRWRNPLDHGADILTASTHKTFPGPQGGVIVTRDESLYKPISRAVFPYFVSNHHLHRLPALAVTAVEMKYFGEAYADQIIRNAKALAEALAAEGFKVLGEHLGYTKSHQVVLDVRPQGGGAKAAKLLEEANIIVNKNLLPYDPPDAIKDPSGLRLGVQEMTRYGMNEDNMKDIARFMRRILIDGEDPRRVAEEVKAYRKEYTKVHYCFDIDTIEDGKLYLLY</sequence>
<comment type="caution">
    <text evidence="12">The sequence shown here is derived from an EMBL/GenBank/DDBJ whole genome shotgun (WGS) entry which is preliminary data.</text>
</comment>
<dbReference type="InterPro" id="IPR015421">
    <property type="entry name" value="PyrdxlP-dep_Trfase_major"/>
</dbReference>
<dbReference type="InterPro" id="IPR049943">
    <property type="entry name" value="Ser_HO-MeTrfase-like"/>
</dbReference>
<organism evidence="12 13">
    <name type="scientific">Pyrodictium delaneyi</name>
    <dbReference type="NCBI Taxonomy" id="1273541"/>
    <lineage>
        <taxon>Archaea</taxon>
        <taxon>Thermoproteota</taxon>
        <taxon>Thermoprotei</taxon>
        <taxon>Desulfurococcales</taxon>
        <taxon>Pyrodictiaceae</taxon>
        <taxon>Pyrodictium</taxon>
    </lineage>
</organism>
<dbReference type="PANTHER" id="PTHR11680:SF35">
    <property type="entry name" value="SERINE HYDROXYMETHYLTRANSFERASE 1"/>
    <property type="match status" value="1"/>
</dbReference>
<dbReference type="PROSITE" id="PS00096">
    <property type="entry name" value="SHMT"/>
    <property type="match status" value="1"/>
</dbReference>
<feature type="domain" description="Serine hydroxymethyltransferase-like" evidence="11">
    <location>
        <begin position="31"/>
        <end position="405"/>
    </location>
</feature>
<keyword evidence="5 9" id="KW-0554">One-carbon metabolism</keyword>
<evidence type="ECO:0000256" key="10">
    <source>
        <dbReference type="PIRSR" id="PIRSR000412-50"/>
    </source>
</evidence>
<dbReference type="GO" id="GO:0004372">
    <property type="term" value="F:glycine hydroxymethyltransferase activity"/>
    <property type="evidence" value="ECO:0007669"/>
    <property type="project" value="UniProtKB-UniRule"/>
</dbReference>
<dbReference type="SUPFAM" id="SSF53383">
    <property type="entry name" value="PLP-dependent transferases"/>
    <property type="match status" value="1"/>
</dbReference>
<evidence type="ECO:0000256" key="4">
    <source>
        <dbReference type="ARBA" id="ARBA00022490"/>
    </source>
</evidence>
<dbReference type="FunFam" id="3.40.640.10:FF:000101">
    <property type="entry name" value="Serine hydroxymethyltransferase"/>
    <property type="match status" value="1"/>
</dbReference>
<keyword evidence="8 9" id="KW-0663">Pyridoxal phosphate</keyword>
<accession>A0A833E8Y6</accession>
<dbReference type="Proteomes" id="UP000600071">
    <property type="component" value="Unassembled WGS sequence"/>
</dbReference>
<evidence type="ECO:0000256" key="8">
    <source>
        <dbReference type="ARBA" id="ARBA00022898"/>
    </source>
</evidence>
<dbReference type="InterPro" id="IPR015422">
    <property type="entry name" value="PyrdxlP-dep_Trfase_small"/>
</dbReference>
<evidence type="ECO:0000256" key="7">
    <source>
        <dbReference type="ARBA" id="ARBA00022679"/>
    </source>
</evidence>